<dbReference type="InterPro" id="IPR018666">
    <property type="entry name" value="DUF2125"/>
</dbReference>
<organism evidence="1 2">
    <name type="scientific">Teichococcus vastitatis</name>
    <dbReference type="NCBI Taxonomy" id="2307076"/>
    <lineage>
        <taxon>Bacteria</taxon>
        <taxon>Pseudomonadati</taxon>
        <taxon>Pseudomonadota</taxon>
        <taxon>Alphaproteobacteria</taxon>
        <taxon>Acetobacterales</taxon>
        <taxon>Roseomonadaceae</taxon>
        <taxon>Roseomonas</taxon>
    </lineage>
</organism>
<dbReference type="Pfam" id="PF09898">
    <property type="entry name" value="DUF2125"/>
    <property type="match status" value="1"/>
</dbReference>
<dbReference type="RefSeq" id="WP_157985689.1">
    <property type="nucleotide sequence ID" value="NZ_JALBUU010000004.1"/>
</dbReference>
<proteinExistence type="predicted"/>
<evidence type="ECO:0000313" key="1">
    <source>
        <dbReference type="EMBL" id="MCI0754494.1"/>
    </source>
</evidence>
<comment type="caution">
    <text evidence="1">The sequence shown here is derived from an EMBL/GenBank/DDBJ whole genome shotgun (WGS) entry which is preliminary data.</text>
</comment>
<name>A0ABS9W7C8_9PROT</name>
<keyword evidence="2" id="KW-1185">Reference proteome</keyword>
<dbReference type="Proteomes" id="UP001201985">
    <property type="component" value="Unassembled WGS sequence"/>
</dbReference>
<gene>
    <name evidence="1" type="ORF">MON41_12075</name>
</gene>
<reference evidence="1 2" key="1">
    <citation type="submission" date="2022-03" db="EMBL/GenBank/DDBJ databases">
        <title>Complete genome analysis of Roseomonas KG 17.1 : a prolific producer of plant growth promoters.</title>
        <authorList>
            <person name="Saadouli I."/>
            <person name="Najjari A."/>
            <person name="Mosbah A."/>
            <person name="Ouzari H.I."/>
        </authorList>
    </citation>
    <scope>NUCLEOTIDE SEQUENCE [LARGE SCALE GENOMIC DNA]</scope>
    <source>
        <strain evidence="1 2">KG17-1</strain>
    </source>
</reference>
<dbReference type="EMBL" id="JALBUU010000004">
    <property type="protein sequence ID" value="MCI0754494.1"/>
    <property type="molecule type" value="Genomic_DNA"/>
</dbReference>
<accession>A0ABS9W7C8</accession>
<sequence length="349" mass="37386">MMQCPAPRRRLQRWLSMTGGAVLLLLAAHAGLWWWAGNQAEQRLDRWAAARRAEGWEIAHAAPQRAGWPLRLDLTLPQLRMVMPLAGLPGGLAWQAEQLRLRLFLTPWNAAWREADAEPLGAQRVQVADQSLPLRAEQLRASIPVRPRKPDAPVRLMLRQLRIGEGAEALLVAQGAGRLEGRILNLELRDLTLPGEAPLGPVMASLTVQAALIGPAPDLGAAGPPPAARAAAWRDGGGELDLRSLFVQWGGLSAGVAGRISLDAALQPQGEGRLLLVNPGRGADALADAGLLAPRTALLARGLLPLLARPDPSGGPPRLDVPVQLRDRTLLAAGLTLLRLPVLSWSQGR</sequence>
<evidence type="ECO:0000313" key="2">
    <source>
        <dbReference type="Proteomes" id="UP001201985"/>
    </source>
</evidence>
<protein>
    <submittedName>
        <fullName evidence="1">DUF2125 domain-containing protein</fullName>
    </submittedName>
</protein>